<keyword evidence="3 5" id="KW-0436">Ligase</keyword>
<dbReference type="NCBIfam" id="TIGR00125">
    <property type="entry name" value="cyt_tran_rel"/>
    <property type="match status" value="1"/>
</dbReference>
<dbReference type="GO" id="GO:0016829">
    <property type="term" value="F:lyase activity"/>
    <property type="evidence" value="ECO:0007669"/>
    <property type="project" value="UniProtKB-KW"/>
</dbReference>
<name>A0A267MKE0_9FIRM</name>
<comment type="function">
    <text evidence="3">Acetylation of prosthetic group (2-(5''-phosphoribosyl)-3'-dephosphocoenzyme-A) of the gamma subunit of citrate lyase.</text>
</comment>
<keyword evidence="5" id="KW-0456">Lyase</keyword>
<dbReference type="PIRSF" id="PIRSF005751">
    <property type="entry name" value="Acet_citr_lig"/>
    <property type="match status" value="1"/>
</dbReference>
<dbReference type="Gene3D" id="3.40.630.30">
    <property type="match status" value="1"/>
</dbReference>
<organism evidence="5 6">
    <name type="scientific">Anaeromicrobium sediminis</name>
    <dbReference type="NCBI Taxonomy" id="1478221"/>
    <lineage>
        <taxon>Bacteria</taxon>
        <taxon>Bacillati</taxon>
        <taxon>Bacillota</taxon>
        <taxon>Clostridia</taxon>
        <taxon>Peptostreptococcales</taxon>
        <taxon>Thermotaleaceae</taxon>
        <taxon>Anaeromicrobium</taxon>
    </lineage>
</organism>
<dbReference type="InterPro" id="IPR013166">
    <property type="entry name" value="Citrate_lyase_ligase_C"/>
</dbReference>
<protein>
    <recommendedName>
        <fullName evidence="3">[Citrate [pro-3S]-lyase] ligase</fullName>
        <ecNumber evidence="3">6.2.1.22</ecNumber>
    </recommendedName>
</protein>
<keyword evidence="2 3" id="KW-0067">ATP-binding</keyword>
<proteinExistence type="predicted"/>
<evidence type="ECO:0000256" key="1">
    <source>
        <dbReference type="ARBA" id="ARBA00022741"/>
    </source>
</evidence>
<dbReference type="EC" id="6.2.1.22" evidence="3"/>
<keyword evidence="1 3" id="KW-0547">Nucleotide-binding</keyword>
<evidence type="ECO:0000256" key="2">
    <source>
        <dbReference type="ARBA" id="ARBA00022840"/>
    </source>
</evidence>
<evidence type="ECO:0000259" key="4">
    <source>
        <dbReference type="PROSITE" id="PS51186"/>
    </source>
</evidence>
<dbReference type="GO" id="GO:0005524">
    <property type="term" value="F:ATP binding"/>
    <property type="evidence" value="ECO:0007669"/>
    <property type="project" value="UniProtKB-UniRule"/>
</dbReference>
<dbReference type="InterPro" id="IPR005216">
    <property type="entry name" value="Citrate_lyase_ligase"/>
</dbReference>
<dbReference type="PANTHER" id="PTHR40599">
    <property type="entry name" value="[CITRATE [PRO-3S]-LYASE] LIGASE"/>
    <property type="match status" value="1"/>
</dbReference>
<comment type="catalytic activity">
    <reaction evidence="3">
        <text>holo-[citrate lyase ACP] + acetate + ATP = acetyl-[citrate lyase ACP] + AMP + diphosphate</text>
        <dbReference type="Rhea" id="RHEA:23788"/>
        <dbReference type="Rhea" id="RHEA-COMP:10158"/>
        <dbReference type="Rhea" id="RHEA-COMP:13710"/>
        <dbReference type="ChEBI" id="CHEBI:30089"/>
        <dbReference type="ChEBI" id="CHEBI:30616"/>
        <dbReference type="ChEBI" id="CHEBI:33019"/>
        <dbReference type="ChEBI" id="CHEBI:82683"/>
        <dbReference type="ChEBI" id="CHEBI:137976"/>
        <dbReference type="ChEBI" id="CHEBI:456215"/>
        <dbReference type="EC" id="6.2.1.22"/>
    </reaction>
</comment>
<dbReference type="InterPro" id="IPR004821">
    <property type="entry name" value="Cyt_trans-like"/>
</dbReference>
<evidence type="ECO:0000313" key="6">
    <source>
        <dbReference type="Proteomes" id="UP000216024"/>
    </source>
</evidence>
<reference evidence="5 6" key="1">
    <citation type="submission" date="2017-06" db="EMBL/GenBank/DDBJ databases">
        <title>Draft genome sequence of anaerobic fermentative bacterium Anaeromicrobium sediminis DY2726D isolated from West Pacific Ocean sediments.</title>
        <authorList>
            <person name="Zeng X."/>
        </authorList>
    </citation>
    <scope>NUCLEOTIDE SEQUENCE [LARGE SCALE GENOMIC DNA]</scope>
    <source>
        <strain evidence="5 6">DY2726D</strain>
    </source>
</reference>
<dbReference type="InterPro" id="IPR014729">
    <property type="entry name" value="Rossmann-like_a/b/a_fold"/>
</dbReference>
<dbReference type="InterPro" id="IPR000182">
    <property type="entry name" value="GNAT_dom"/>
</dbReference>
<dbReference type="SMART" id="SM00764">
    <property type="entry name" value="Citrate_ly_lig"/>
    <property type="match status" value="1"/>
</dbReference>
<dbReference type="EMBL" id="NIBG01000004">
    <property type="protein sequence ID" value="PAB60071.1"/>
    <property type="molecule type" value="Genomic_DNA"/>
</dbReference>
<keyword evidence="6" id="KW-1185">Reference proteome</keyword>
<dbReference type="GO" id="GO:0016747">
    <property type="term" value="F:acyltransferase activity, transferring groups other than amino-acyl groups"/>
    <property type="evidence" value="ECO:0007669"/>
    <property type="project" value="InterPro"/>
</dbReference>
<evidence type="ECO:0000313" key="5">
    <source>
        <dbReference type="EMBL" id="PAB60071.1"/>
    </source>
</evidence>
<comment type="caution">
    <text evidence="5">The sequence shown here is derived from an EMBL/GenBank/DDBJ whole genome shotgun (WGS) entry which is preliminary data.</text>
</comment>
<dbReference type="SUPFAM" id="SSF52374">
    <property type="entry name" value="Nucleotidylyl transferase"/>
    <property type="match status" value="1"/>
</dbReference>
<dbReference type="PANTHER" id="PTHR40599:SF1">
    <property type="entry name" value="[CITRATE [PRO-3S]-LYASE] LIGASE"/>
    <property type="match status" value="1"/>
</dbReference>
<dbReference type="SUPFAM" id="SSF55729">
    <property type="entry name" value="Acyl-CoA N-acyltransferases (Nat)"/>
    <property type="match status" value="1"/>
</dbReference>
<accession>A0A267MKE0</accession>
<dbReference type="RefSeq" id="WP_095132278.1">
    <property type="nucleotide sequence ID" value="NZ_NIBG01000004.1"/>
</dbReference>
<dbReference type="AlphaFoldDB" id="A0A267MKE0"/>
<dbReference type="Proteomes" id="UP000216024">
    <property type="component" value="Unassembled WGS sequence"/>
</dbReference>
<dbReference type="Gene3D" id="3.40.50.620">
    <property type="entry name" value="HUPs"/>
    <property type="match status" value="1"/>
</dbReference>
<dbReference type="GO" id="GO:0008771">
    <property type="term" value="F:[citrate (pro-3S)-lyase] ligase activity"/>
    <property type="evidence" value="ECO:0007669"/>
    <property type="project" value="UniProtKB-EC"/>
</dbReference>
<dbReference type="InterPro" id="IPR016181">
    <property type="entry name" value="Acyl_CoA_acyltransferase"/>
</dbReference>
<dbReference type="NCBIfam" id="TIGR00124">
    <property type="entry name" value="cit_ly_ligase"/>
    <property type="match status" value="1"/>
</dbReference>
<dbReference type="Pfam" id="PF08218">
    <property type="entry name" value="Citrate_ly_lig"/>
    <property type="match status" value="1"/>
</dbReference>
<sequence>MTNYSVSEMNNNDLDHVINILKSSNLVLNDGMTYTAVLKHGDTPIGTCSFEGDVIKSFAIRPCYRASGGAAILLTHIINRMFDEGIYNMKLFSSSENRHIFESFQFNCICDTGKVILMESSFIGIESYIKSLKETLGEYKGTRSAIVMNCNPFTLGHRMLIERASRESDEVIVFVLEEDKSIFPFNVRMKLVQDGIKDLSNIKVIPSGPYMVSSATFPEYFIKDSSVRAEASAELDAHIFGSIIAKSIDITRRYVGTEPYCQTTNLYNNSLMKVLSKYDVELKVVDRRTFNEKPISATRVREYLREGNMDILKNLVPKSTFEYLVSDELDSIINKILSE</sequence>
<dbReference type="OrthoDB" id="9779753at2"/>
<gene>
    <name evidence="5" type="primary">citC</name>
    <name evidence="5" type="ORF">CCE28_06760</name>
</gene>
<feature type="domain" description="N-acetyltransferase" evidence="4">
    <location>
        <begin position="1"/>
        <end position="123"/>
    </location>
</feature>
<dbReference type="PROSITE" id="PS51186">
    <property type="entry name" value="GNAT"/>
    <property type="match status" value="1"/>
</dbReference>
<evidence type="ECO:0000256" key="3">
    <source>
        <dbReference type="PIRNR" id="PIRNR005751"/>
    </source>
</evidence>